<sequence>MDLRRYNELDTSTEVKVEQDPALWEAVKKHQMEWASELGLGWAWEAAEEEADTGATTEELEAWELDEGAAALREVETAELL</sequence>
<name>A0ABR0LE08_9PEZI</name>
<protein>
    <submittedName>
        <fullName evidence="1">Uncharacterized protein</fullName>
    </submittedName>
</protein>
<accession>A0ABR0LE08</accession>
<evidence type="ECO:0000313" key="2">
    <source>
        <dbReference type="Proteomes" id="UP001308179"/>
    </source>
</evidence>
<organism evidence="1 2">
    <name type="scientific">Rachicladosporium monterosium</name>
    <dbReference type="NCBI Taxonomy" id="1507873"/>
    <lineage>
        <taxon>Eukaryota</taxon>
        <taxon>Fungi</taxon>
        <taxon>Dikarya</taxon>
        <taxon>Ascomycota</taxon>
        <taxon>Pezizomycotina</taxon>
        <taxon>Dothideomycetes</taxon>
        <taxon>Dothideomycetidae</taxon>
        <taxon>Cladosporiales</taxon>
        <taxon>Cladosporiaceae</taxon>
        <taxon>Rachicladosporium</taxon>
    </lineage>
</organism>
<keyword evidence="2" id="KW-1185">Reference proteome</keyword>
<comment type="caution">
    <text evidence="1">The sequence shown here is derived from an EMBL/GenBank/DDBJ whole genome shotgun (WGS) entry which is preliminary data.</text>
</comment>
<dbReference type="EMBL" id="JAVRRR010000043">
    <property type="protein sequence ID" value="KAK5147344.1"/>
    <property type="molecule type" value="Genomic_DNA"/>
</dbReference>
<evidence type="ECO:0000313" key="1">
    <source>
        <dbReference type="EMBL" id="KAK5147344.1"/>
    </source>
</evidence>
<proteinExistence type="predicted"/>
<dbReference type="Proteomes" id="UP001308179">
    <property type="component" value="Unassembled WGS sequence"/>
</dbReference>
<gene>
    <name evidence="1" type="ORF">LTR32_001188</name>
</gene>
<reference evidence="1 2" key="1">
    <citation type="submission" date="2023-08" db="EMBL/GenBank/DDBJ databases">
        <title>Black Yeasts Isolated from many extreme environments.</title>
        <authorList>
            <person name="Coleine C."/>
            <person name="Stajich J.E."/>
            <person name="Selbmann L."/>
        </authorList>
    </citation>
    <scope>NUCLEOTIDE SEQUENCE [LARGE SCALE GENOMIC DNA]</scope>
    <source>
        <strain evidence="1 2">CCFEE 5386</strain>
    </source>
</reference>